<keyword evidence="6" id="KW-0496">Mitochondrion</keyword>
<sequence>MCQNAEYWWIIQFELYQPKTEKLGGTINQSPQNLEKLLTIWAKLGETIDQSPQNLEELLTSLGKKAIKRSTRLFWNLLENKIKSKNWFYSIFQVSVLILVPSRMSASNTRVQVLRIYRNLLRTENMRFKGDNRTLSAAKLQTRAEFEKNRNIVDQQAINKALLEAQETEIVLRKLVVQAVEQPGKPGTFRMQLSDEHERKR</sequence>
<organism evidence="10 11">
    <name type="scientific">Smittium simulii</name>
    <dbReference type="NCBI Taxonomy" id="133385"/>
    <lineage>
        <taxon>Eukaryota</taxon>
        <taxon>Fungi</taxon>
        <taxon>Fungi incertae sedis</taxon>
        <taxon>Zoopagomycota</taxon>
        <taxon>Kickxellomycotina</taxon>
        <taxon>Harpellomycetes</taxon>
        <taxon>Harpellales</taxon>
        <taxon>Legeriomycetaceae</taxon>
        <taxon>Smittium</taxon>
    </lineage>
</organism>
<gene>
    <name evidence="10" type="ORF">BB561_002197</name>
</gene>
<comment type="similarity">
    <text evidence="2">Belongs to the complex I LYR family. MZM1 subfamily.</text>
</comment>
<evidence type="ECO:0000256" key="2">
    <source>
        <dbReference type="ARBA" id="ARBA00009949"/>
    </source>
</evidence>
<evidence type="ECO:0000259" key="9">
    <source>
        <dbReference type="Pfam" id="PF05347"/>
    </source>
</evidence>
<evidence type="ECO:0000256" key="1">
    <source>
        <dbReference type="ARBA" id="ARBA00004305"/>
    </source>
</evidence>
<keyword evidence="11" id="KW-1185">Reference proteome</keyword>
<keyword evidence="5" id="KW-0809">Transit peptide</keyword>
<feature type="domain" description="Complex 1 LYR protein" evidence="9">
    <location>
        <begin position="112"/>
        <end position="167"/>
    </location>
</feature>
<evidence type="ECO:0000256" key="5">
    <source>
        <dbReference type="ARBA" id="ARBA00022946"/>
    </source>
</evidence>
<dbReference type="PANTHER" id="PTHR46749">
    <property type="entry name" value="COMPLEX III ASSEMBLY FACTOR LYRM7"/>
    <property type="match status" value="1"/>
</dbReference>
<comment type="subunit">
    <text evidence="3">Interacts with RIP1.</text>
</comment>
<dbReference type="GO" id="GO:0005759">
    <property type="term" value="C:mitochondrial matrix"/>
    <property type="evidence" value="ECO:0007669"/>
    <property type="project" value="UniProtKB-SubCell"/>
</dbReference>
<evidence type="ECO:0000256" key="7">
    <source>
        <dbReference type="ARBA" id="ARBA00023186"/>
    </source>
</evidence>
<evidence type="ECO:0000256" key="3">
    <source>
        <dbReference type="ARBA" id="ARBA00011589"/>
    </source>
</evidence>
<dbReference type="OrthoDB" id="529194at2759"/>
<dbReference type="InterPro" id="IPR045298">
    <property type="entry name" value="Complex1_LYR_LYRM7"/>
</dbReference>
<evidence type="ECO:0000256" key="4">
    <source>
        <dbReference type="ARBA" id="ARBA00015108"/>
    </source>
</evidence>
<dbReference type="Pfam" id="PF05347">
    <property type="entry name" value="Complex1_LYR"/>
    <property type="match status" value="1"/>
</dbReference>
<comment type="caution">
    <text evidence="10">The sequence shown here is derived from an EMBL/GenBank/DDBJ whole genome shotgun (WGS) entry which is preliminary data.</text>
</comment>
<dbReference type="AlphaFoldDB" id="A0A2T9YRG2"/>
<protein>
    <recommendedName>
        <fullName evidence="4">Mitochondrial zinc maintenance protein 1, mitochondrial</fullName>
    </recommendedName>
</protein>
<proteinExistence type="inferred from homology"/>
<evidence type="ECO:0000256" key="8">
    <source>
        <dbReference type="ARBA" id="ARBA00025268"/>
    </source>
</evidence>
<evidence type="ECO:0000256" key="6">
    <source>
        <dbReference type="ARBA" id="ARBA00023128"/>
    </source>
</evidence>
<name>A0A2T9YRG2_9FUNG</name>
<dbReference type="PANTHER" id="PTHR46749:SF1">
    <property type="entry name" value="COMPLEX III ASSEMBLY FACTOR LYRM7"/>
    <property type="match status" value="1"/>
</dbReference>
<comment type="subcellular location">
    <subcellularLocation>
        <location evidence="1">Mitochondrion matrix</location>
    </subcellularLocation>
</comment>
<dbReference type="GO" id="GO:0034551">
    <property type="term" value="P:mitochondrial respiratory chain complex III assembly"/>
    <property type="evidence" value="ECO:0007669"/>
    <property type="project" value="InterPro"/>
</dbReference>
<dbReference type="Proteomes" id="UP000245383">
    <property type="component" value="Unassembled WGS sequence"/>
</dbReference>
<dbReference type="CDD" id="cd20267">
    <property type="entry name" value="Complex1_LYR_LYRM7"/>
    <property type="match status" value="1"/>
</dbReference>
<keyword evidence="7" id="KW-0143">Chaperone</keyword>
<reference evidence="10 11" key="1">
    <citation type="journal article" date="2018" name="MBio">
        <title>Comparative Genomics Reveals the Core Gene Toolbox for the Fungus-Insect Symbiosis.</title>
        <authorList>
            <person name="Wang Y."/>
            <person name="Stata M."/>
            <person name="Wang W."/>
            <person name="Stajich J.E."/>
            <person name="White M.M."/>
            <person name="Moncalvo J.M."/>
        </authorList>
    </citation>
    <scope>NUCLEOTIDE SEQUENCE [LARGE SCALE GENOMIC DNA]</scope>
    <source>
        <strain evidence="10 11">SWE-8-4</strain>
    </source>
</reference>
<accession>A0A2T9YRG2</accession>
<dbReference type="STRING" id="133385.A0A2T9YRG2"/>
<comment type="function">
    <text evidence="8">Assembly factor required for Rieske Fe-S protein RIP1 incorporation into the cytochrome b-c1 (CIII) complex. Functions as a chaperone, binding to this subunit within the mitochondrial matrix and stabilizing it prior to its translocation and insertion into the late CIII dimeric intermediate within the mitochondrial inner membrane. Modulates the mitochondrial matrix zinc pool.</text>
</comment>
<dbReference type="EMBL" id="MBFR01000071">
    <property type="protein sequence ID" value="PVU94896.1"/>
    <property type="molecule type" value="Genomic_DNA"/>
</dbReference>
<evidence type="ECO:0000313" key="11">
    <source>
        <dbReference type="Proteomes" id="UP000245383"/>
    </source>
</evidence>
<dbReference type="GO" id="GO:0044183">
    <property type="term" value="F:protein folding chaperone"/>
    <property type="evidence" value="ECO:0007669"/>
    <property type="project" value="TreeGrafter"/>
</dbReference>
<dbReference type="InterPro" id="IPR008011">
    <property type="entry name" value="Complex1_LYR_dom"/>
</dbReference>
<dbReference type="InterPro" id="IPR050435">
    <property type="entry name" value="MZM1/LYRM7"/>
</dbReference>
<evidence type="ECO:0000313" key="10">
    <source>
        <dbReference type="EMBL" id="PVU94896.1"/>
    </source>
</evidence>